<dbReference type="PANTHER" id="PTHR43884:SF12">
    <property type="entry name" value="ISOVALERYL-COA DEHYDROGENASE, MITOCHONDRIAL-RELATED"/>
    <property type="match status" value="1"/>
</dbReference>
<dbReference type="PROSITE" id="PS00073">
    <property type="entry name" value="ACYL_COA_DH_2"/>
    <property type="match status" value="1"/>
</dbReference>
<accession>A0A0S3QU27</accession>
<evidence type="ECO:0000259" key="11">
    <source>
        <dbReference type="Pfam" id="PF02771"/>
    </source>
</evidence>
<comment type="cofactor">
    <cofactor evidence="1 8">
        <name>FAD</name>
        <dbReference type="ChEBI" id="CHEBI:57692"/>
    </cofactor>
</comment>
<dbReference type="PROSITE" id="PS00072">
    <property type="entry name" value="ACYL_COA_DH_1"/>
    <property type="match status" value="1"/>
</dbReference>
<reference evidence="13" key="1">
    <citation type="journal article" date="2018" name="Science">
        <title>A primordial and reversible TCA cycle in a facultatively chemolithoautotrophic thermophile.</title>
        <authorList>
            <person name="Nunoura T."/>
            <person name="Chikaraishi Y."/>
            <person name="Izaki R."/>
            <person name="Suwa T."/>
            <person name="Sato T."/>
            <person name="Harada T."/>
            <person name="Mori K."/>
            <person name="Kato Y."/>
            <person name="Miyazaki M."/>
            <person name="Shimamura S."/>
            <person name="Yanagawa K."/>
            <person name="Shuto A."/>
            <person name="Ohkouchi N."/>
            <person name="Fujita N."/>
            <person name="Takaki Y."/>
            <person name="Atomi H."/>
            <person name="Takai K."/>
        </authorList>
    </citation>
    <scope>NUCLEOTIDE SEQUENCE [LARGE SCALE GENOMIC DNA]</scope>
    <source>
        <strain evidence="13">DSM 17441 / JCM 13301 / NBRC 103674 / ABI70S6</strain>
    </source>
</reference>
<protein>
    <recommendedName>
        <fullName evidence="7">Cyclohex-1-ene-1-carbonyl-CoA dehydrogenase</fullName>
        <ecNumber evidence="6">1.3.8.10</ecNumber>
    </recommendedName>
</protein>
<dbReference type="Gene3D" id="1.10.540.10">
    <property type="entry name" value="Acyl-CoA dehydrogenase/oxidase, N-terminal domain"/>
    <property type="match status" value="1"/>
</dbReference>
<dbReference type="Proteomes" id="UP000063234">
    <property type="component" value="Chromosome"/>
</dbReference>
<evidence type="ECO:0000256" key="1">
    <source>
        <dbReference type="ARBA" id="ARBA00001974"/>
    </source>
</evidence>
<dbReference type="Pfam" id="PF02770">
    <property type="entry name" value="Acyl-CoA_dh_M"/>
    <property type="match status" value="1"/>
</dbReference>
<dbReference type="InterPro" id="IPR009100">
    <property type="entry name" value="AcylCoA_DH/oxidase_NM_dom_sf"/>
</dbReference>
<keyword evidence="3 8" id="KW-0285">Flavoprotein</keyword>
<feature type="domain" description="Acyl-CoA oxidase/dehydrogenase middle" evidence="10">
    <location>
        <begin position="122"/>
        <end position="217"/>
    </location>
</feature>
<dbReference type="PIRSF" id="PIRSF016578">
    <property type="entry name" value="HsaA"/>
    <property type="match status" value="1"/>
</dbReference>
<organism evidence="12 13">
    <name type="scientific">Thermosulfidibacter takaii (strain DSM 17441 / JCM 13301 / NBRC 103674 / ABI70S6)</name>
    <dbReference type="NCBI Taxonomy" id="1298851"/>
    <lineage>
        <taxon>Bacteria</taxon>
        <taxon>Pseudomonadati</taxon>
        <taxon>Thermosulfidibacterota</taxon>
        <taxon>Thermosulfidibacteria</taxon>
        <taxon>Thermosulfidibacterales</taxon>
        <taxon>Thermosulfidibacteraceae</taxon>
    </lineage>
</organism>
<dbReference type="SUPFAM" id="SSF47203">
    <property type="entry name" value="Acyl-CoA dehydrogenase C-terminal domain-like"/>
    <property type="match status" value="1"/>
</dbReference>
<evidence type="ECO:0000256" key="3">
    <source>
        <dbReference type="ARBA" id="ARBA00022630"/>
    </source>
</evidence>
<evidence type="ECO:0000256" key="5">
    <source>
        <dbReference type="ARBA" id="ARBA00023002"/>
    </source>
</evidence>
<dbReference type="GO" id="GO:0003995">
    <property type="term" value="F:acyl-CoA dehydrogenase activity"/>
    <property type="evidence" value="ECO:0007669"/>
    <property type="project" value="InterPro"/>
</dbReference>
<dbReference type="InterPro" id="IPR046373">
    <property type="entry name" value="Acyl-CoA_Oxase/DH_mid-dom_sf"/>
</dbReference>
<comment type="similarity">
    <text evidence="2 8">Belongs to the acyl-CoA dehydrogenase family.</text>
</comment>
<dbReference type="FunFam" id="1.20.140.10:FF:000004">
    <property type="entry name" value="Acyl-CoA dehydrogenase FadE25"/>
    <property type="match status" value="1"/>
</dbReference>
<evidence type="ECO:0000256" key="2">
    <source>
        <dbReference type="ARBA" id="ARBA00009347"/>
    </source>
</evidence>
<dbReference type="InterPro" id="IPR006091">
    <property type="entry name" value="Acyl-CoA_Oxase/DH_mid-dom"/>
</dbReference>
<keyword evidence="4 8" id="KW-0274">FAD</keyword>
<evidence type="ECO:0000313" key="13">
    <source>
        <dbReference type="Proteomes" id="UP000063234"/>
    </source>
</evidence>
<dbReference type="EC" id="1.3.8.10" evidence="6"/>
<dbReference type="RefSeq" id="WP_068549812.1">
    <property type="nucleotide sequence ID" value="NZ_AP013035.1"/>
</dbReference>
<evidence type="ECO:0000256" key="8">
    <source>
        <dbReference type="RuleBase" id="RU362125"/>
    </source>
</evidence>
<sequence>MDFELKEEHRLLQNMVRDFAEKEIAPIAAKIDEEEIFPVEIHKKLAELGLNAITIPSEYGGSDMDTISFALAIMELGRVSASVAVTQSVTNMVAEGIYRFGNEEQKRKYLPKIASGEYVAASFALTEPWAGSDAGSIKTTAKREGDYYVLNGSKIFITSGAYAGVIMVAAVTDKTKGKKGISVFLVEQGTPGLTIGKEEKKMGQRGSNTVELAFEDCKVPAENLLGNEGDGFKIMLADLDGGRIGIGALACGVMRACLEEMVKYSKGRVQFGQPIANFQAIQWMIADTATELEVAETLVLRAAWLKDQFLQGKGGRFTKEASMAKLFATEAANRAAYRAVQVHGGYGYSREFPVERYYRDIRVTTIYEGTSEIQRLVIARNILG</sequence>
<evidence type="ECO:0000313" key="12">
    <source>
        <dbReference type="EMBL" id="BAT71814.1"/>
    </source>
</evidence>
<keyword evidence="13" id="KW-1185">Reference proteome</keyword>
<dbReference type="Pfam" id="PF02771">
    <property type="entry name" value="Acyl-CoA_dh_N"/>
    <property type="match status" value="1"/>
</dbReference>
<dbReference type="FunFam" id="1.10.540.10:FF:000002">
    <property type="entry name" value="Acyl-CoA dehydrogenase FadE19"/>
    <property type="match status" value="1"/>
</dbReference>
<dbReference type="PATRIC" id="fig|1298851.3.peg.1063"/>
<evidence type="ECO:0000256" key="4">
    <source>
        <dbReference type="ARBA" id="ARBA00022827"/>
    </source>
</evidence>
<feature type="domain" description="Acyl-CoA dehydrogenase/oxidase N-terminal" evidence="11">
    <location>
        <begin position="7"/>
        <end position="117"/>
    </location>
</feature>
<dbReference type="InterPro" id="IPR006089">
    <property type="entry name" value="Acyl-CoA_DH_CS"/>
</dbReference>
<proteinExistence type="inferred from homology"/>
<dbReference type="Gene3D" id="1.20.140.10">
    <property type="entry name" value="Butyryl-CoA Dehydrogenase, subunit A, domain 3"/>
    <property type="match status" value="1"/>
</dbReference>
<dbReference type="GO" id="GO:0050660">
    <property type="term" value="F:flavin adenine dinucleotide binding"/>
    <property type="evidence" value="ECO:0007669"/>
    <property type="project" value="InterPro"/>
</dbReference>
<dbReference type="KEGG" id="ttk:TST_1020"/>
<dbReference type="FunFam" id="2.40.110.10:FF:000001">
    <property type="entry name" value="Acyl-CoA dehydrogenase, mitochondrial"/>
    <property type="match status" value="1"/>
</dbReference>
<dbReference type="InterPro" id="IPR036250">
    <property type="entry name" value="AcylCo_DH-like_C"/>
</dbReference>
<feature type="domain" description="Acyl-CoA dehydrogenase/oxidase C-terminal" evidence="9">
    <location>
        <begin position="229"/>
        <end position="383"/>
    </location>
</feature>
<keyword evidence="5 8" id="KW-0560">Oxidoreductase</keyword>
<dbReference type="AlphaFoldDB" id="A0A0S3QU27"/>
<dbReference type="PANTHER" id="PTHR43884">
    <property type="entry name" value="ACYL-COA DEHYDROGENASE"/>
    <property type="match status" value="1"/>
</dbReference>
<dbReference type="SUPFAM" id="SSF56645">
    <property type="entry name" value="Acyl-CoA dehydrogenase NM domain-like"/>
    <property type="match status" value="1"/>
</dbReference>
<dbReference type="Pfam" id="PF00441">
    <property type="entry name" value="Acyl-CoA_dh_1"/>
    <property type="match status" value="1"/>
</dbReference>
<evidence type="ECO:0000259" key="9">
    <source>
        <dbReference type="Pfam" id="PF00441"/>
    </source>
</evidence>
<dbReference type="EMBL" id="AP013035">
    <property type="protein sequence ID" value="BAT71814.1"/>
    <property type="molecule type" value="Genomic_DNA"/>
</dbReference>
<gene>
    <name evidence="12" type="ORF">TST_1020</name>
</gene>
<evidence type="ECO:0000259" key="10">
    <source>
        <dbReference type="Pfam" id="PF02770"/>
    </source>
</evidence>
<dbReference type="OrthoDB" id="9778581at2"/>
<dbReference type="Gene3D" id="2.40.110.10">
    <property type="entry name" value="Butyryl-CoA Dehydrogenase, subunit A, domain 2"/>
    <property type="match status" value="1"/>
</dbReference>
<dbReference type="InterPro" id="IPR037069">
    <property type="entry name" value="AcylCoA_DH/ox_N_sf"/>
</dbReference>
<evidence type="ECO:0000256" key="7">
    <source>
        <dbReference type="ARBA" id="ARBA00072305"/>
    </source>
</evidence>
<dbReference type="InterPro" id="IPR013786">
    <property type="entry name" value="AcylCoA_DH/ox_N"/>
</dbReference>
<dbReference type="STRING" id="1298851.TST_1020"/>
<evidence type="ECO:0000256" key="6">
    <source>
        <dbReference type="ARBA" id="ARBA00066362"/>
    </source>
</evidence>
<dbReference type="InterPro" id="IPR009075">
    <property type="entry name" value="AcylCo_DH/oxidase_C"/>
</dbReference>
<name>A0A0S3QU27_THET7</name>